<dbReference type="Proteomes" id="UP001430848">
    <property type="component" value="Unassembled WGS sequence"/>
</dbReference>
<dbReference type="Gene3D" id="2.60.120.700">
    <property type="entry name" value="Peptidase G1"/>
    <property type="match status" value="1"/>
</dbReference>
<gene>
    <name evidence="2" type="ORF">SLS63_012027</name>
</gene>
<evidence type="ECO:0000313" key="3">
    <source>
        <dbReference type="Proteomes" id="UP001430848"/>
    </source>
</evidence>
<feature type="chain" id="PRO_5046460621" evidence="1">
    <location>
        <begin position="17"/>
        <end position="141"/>
    </location>
</feature>
<keyword evidence="3" id="KW-1185">Reference proteome</keyword>
<proteinExistence type="predicted"/>
<dbReference type="InterPro" id="IPR038656">
    <property type="entry name" value="Peptidase_G1_sf"/>
</dbReference>
<evidence type="ECO:0000313" key="2">
    <source>
        <dbReference type="EMBL" id="KAK7713712.1"/>
    </source>
</evidence>
<feature type="signal peptide" evidence="1">
    <location>
        <begin position="1"/>
        <end position="16"/>
    </location>
</feature>
<dbReference type="Pfam" id="PF01828">
    <property type="entry name" value="Peptidase_A4"/>
    <property type="match status" value="1"/>
</dbReference>
<sequence>MKGVAILNAFVATALAAPRQHDTSLLTRADMDTSIVWAGGVVRGENITAVSGTFPVIRSKLPTVSEPGKHAYSATAWVGIGGYTKVCTDSGLWQAGVMTQHHAMTGEMWHQAWYELYPDPPVFLDIGNITDGDKALINLKN</sequence>
<protein>
    <submittedName>
        <fullName evidence="2">Uncharacterized protein</fullName>
    </submittedName>
</protein>
<dbReference type="PANTHER" id="PTHR37536:SF1">
    <property type="entry name" value="ASPERGILLOPEPSIN, PUTAITVE (AFU_ORTHOLOGUE AFUA_7G01200)"/>
    <property type="match status" value="1"/>
</dbReference>
<keyword evidence="1" id="KW-0732">Signal</keyword>
<organism evidence="2 3">
    <name type="scientific">Diaporthe eres</name>
    <name type="common">Phomopsis oblonga</name>
    <dbReference type="NCBI Taxonomy" id="83184"/>
    <lineage>
        <taxon>Eukaryota</taxon>
        <taxon>Fungi</taxon>
        <taxon>Dikarya</taxon>
        <taxon>Ascomycota</taxon>
        <taxon>Pezizomycotina</taxon>
        <taxon>Sordariomycetes</taxon>
        <taxon>Sordariomycetidae</taxon>
        <taxon>Diaporthales</taxon>
        <taxon>Diaporthaceae</taxon>
        <taxon>Diaporthe</taxon>
        <taxon>Diaporthe eres species complex</taxon>
    </lineage>
</organism>
<reference evidence="2 3" key="1">
    <citation type="submission" date="2024-02" db="EMBL/GenBank/DDBJ databases">
        <title>De novo assembly and annotation of 12 fungi associated with fruit tree decline syndrome in Ontario, Canada.</title>
        <authorList>
            <person name="Sulman M."/>
            <person name="Ellouze W."/>
            <person name="Ilyukhin E."/>
        </authorList>
    </citation>
    <scope>NUCLEOTIDE SEQUENCE [LARGE SCALE GENOMIC DNA]</scope>
    <source>
        <strain evidence="2 3">M169</strain>
    </source>
</reference>
<comment type="caution">
    <text evidence="2">The sequence shown here is derived from an EMBL/GenBank/DDBJ whole genome shotgun (WGS) entry which is preliminary data.</text>
</comment>
<dbReference type="EMBL" id="JAKNSF020000124">
    <property type="protein sequence ID" value="KAK7713712.1"/>
    <property type="molecule type" value="Genomic_DNA"/>
</dbReference>
<dbReference type="InterPro" id="IPR000250">
    <property type="entry name" value="Peptidase_G1"/>
</dbReference>
<dbReference type="PANTHER" id="PTHR37536">
    <property type="entry name" value="PUTATIVE (AFU_ORTHOLOGUE AFUA_3G02970)-RELATED"/>
    <property type="match status" value="1"/>
</dbReference>
<dbReference type="InterPro" id="IPR013320">
    <property type="entry name" value="ConA-like_dom_sf"/>
</dbReference>
<accession>A0ABR1NSH4</accession>
<name>A0ABR1NSH4_DIAER</name>
<evidence type="ECO:0000256" key="1">
    <source>
        <dbReference type="SAM" id="SignalP"/>
    </source>
</evidence>
<dbReference type="SUPFAM" id="SSF49899">
    <property type="entry name" value="Concanavalin A-like lectins/glucanases"/>
    <property type="match status" value="1"/>
</dbReference>